<name>A0A177WIB1_BATDL</name>
<dbReference type="PANTHER" id="PTHR21008">
    <property type="entry name" value="S-ADENOSYLMETHIONINE SENSOR UPSTREAM OF MTORC1-RELATED"/>
    <property type="match status" value="1"/>
</dbReference>
<dbReference type="SUPFAM" id="SSF53335">
    <property type="entry name" value="S-adenosyl-L-methionine-dependent methyltransferases"/>
    <property type="match status" value="1"/>
</dbReference>
<protein>
    <recommendedName>
        <fullName evidence="4">25S rRNA adenine-N(1) methyltransferase</fullName>
        <ecNumber evidence="4">2.1.1.-</ecNumber>
    </recommendedName>
</protein>
<dbReference type="Proteomes" id="UP000077115">
    <property type="component" value="Unassembled WGS sequence"/>
</dbReference>
<dbReference type="EMBL" id="DS022303">
    <property type="protein sequence ID" value="OAJ39803.1"/>
    <property type="molecule type" value="Genomic_DNA"/>
</dbReference>
<dbReference type="Gene3D" id="3.40.50.150">
    <property type="entry name" value="Vaccinia Virus protein VP39"/>
    <property type="match status" value="1"/>
</dbReference>
<evidence type="ECO:0000256" key="4">
    <source>
        <dbReference type="HAMAP-Rule" id="MF_03044"/>
    </source>
</evidence>
<evidence type="ECO:0000313" key="6">
    <source>
        <dbReference type="Proteomes" id="UP000077115"/>
    </source>
</evidence>
<keyword evidence="1 4" id="KW-0489">Methyltransferase</keyword>
<comment type="subcellular location">
    <subcellularLocation>
        <location evidence="4">Nucleus</location>
        <location evidence="4">Nucleolus</location>
    </subcellularLocation>
</comment>
<dbReference type="eggNOG" id="ENOG502R82D">
    <property type="taxonomic scope" value="Eukaryota"/>
</dbReference>
<dbReference type="Pfam" id="PF11968">
    <property type="entry name" value="Bmt2"/>
    <property type="match status" value="1"/>
</dbReference>
<gene>
    <name evidence="5" type="ORF">BDEG_23618</name>
</gene>
<keyword evidence="4" id="KW-0539">Nucleus</keyword>
<evidence type="ECO:0000313" key="5">
    <source>
        <dbReference type="EMBL" id="OAJ39803.1"/>
    </source>
</evidence>
<dbReference type="HAMAP" id="MF_03044">
    <property type="entry name" value="BMT2"/>
    <property type="match status" value="1"/>
</dbReference>
<dbReference type="FunFam" id="3.40.50.150:FF:000472">
    <property type="entry name" value="25S rRNA adenine-N(1) methyltransferase"/>
    <property type="match status" value="1"/>
</dbReference>
<comment type="function">
    <text evidence="4">S-adenosyl-L-methionine-dependent methyltransferase that specifically methylates the N(1) position of an adenine present in helix 65 in 25S rRNA.</text>
</comment>
<dbReference type="InterPro" id="IPR029063">
    <property type="entry name" value="SAM-dependent_MTases_sf"/>
</dbReference>
<dbReference type="GO" id="GO:0005730">
    <property type="term" value="C:nucleolus"/>
    <property type="evidence" value="ECO:0007669"/>
    <property type="project" value="UniProtKB-SubCell"/>
</dbReference>
<comment type="similarity">
    <text evidence="4">Belongs to the BMT2 family.</text>
</comment>
<dbReference type="EC" id="2.1.1.-" evidence="4"/>
<reference evidence="5 6" key="1">
    <citation type="submission" date="2006-10" db="EMBL/GenBank/DDBJ databases">
        <title>The Genome Sequence of Batrachochytrium dendrobatidis JEL423.</title>
        <authorList>
            <consortium name="The Broad Institute Genome Sequencing Platform"/>
            <person name="Birren B."/>
            <person name="Lander E."/>
            <person name="Galagan J."/>
            <person name="Cuomo C."/>
            <person name="Devon K."/>
            <person name="Jaffe D."/>
            <person name="Butler J."/>
            <person name="Alvarez P."/>
            <person name="Gnerre S."/>
            <person name="Grabherr M."/>
            <person name="Kleber M."/>
            <person name="Mauceli E."/>
            <person name="Brockman W."/>
            <person name="Young S."/>
            <person name="LaButti K."/>
            <person name="Sykes S."/>
            <person name="DeCaprio D."/>
            <person name="Crawford M."/>
            <person name="Koehrsen M."/>
            <person name="Engels R."/>
            <person name="Montgomery P."/>
            <person name="Pearson M."/>
            <person name="Howarth C."/>
            <person name="Larson L."/>
            <person name="White J."/>
            <person name="O'Leary S."/>
            <person name="Kodira C."/>
            <person name="Zeng Q."/>
            <person name="Yandava C."/>
            <person name="Alvarado L."/>
            <person name="Longcore J."/>
            <person name="James T."/>
        </authorList>
    </citation>
    <scope>NUCLEOTIDE SEQUENCE [LARGE SCALE GENOMIC DNA]</scope>
    <source>
        <strain evidence="5 6">JEL423</strain>
    </source>
</reference>
<dbReference type="InterPro" id="IPR021867">
    <property type="entry name" value="Bmt2/SAMTOR"/>
</dbReference>
<sequence length="313" mass="35295">MKKSKKCVPVAEKVQLWQLQLAGNKKLNSGVSKKARKNENPNSLKQTQQLISTFHTLNKQLELVKTIPNNKVEQLEIQSKLDALGGLHAYQRASLRGGDMRKGWGATGKWILPYLKTEHLKIFNQLQNLNSNNKVNKLRLLDVGAITGETYERHASFLNVTSIDLNSQSPKVIQQDFFKRPIPTNDDERFHVLCLSLVINFVGDPAARGLMLSLSRSFLLSSGLLYIVLPLPCITNSRYMTHVYFISLLESLSFELVKHHHARKLAYYLFKKSDSSAISALFPKKILRDGGGHNNFAITLQSTIESSQQIPQS</sequence>
<feature type="binding site" evidence="4">
    <location>
        <position position="144"/>
    </location>
    <ligand>
        <name>S-adenosyl-L-methionine</name>
        <dbReference type="ChEBI" id="CHEBI:59789"/>
    </ligand>
</feature>
<dbReference type="GO" id="GO:0016433">
    <property type="term" value="F:rRNA (adenine) methyltransferase activity"/>
    <property type="evidence" value="ECO:0007669"/>
    <property type="project" value="UniProtKB-UniRule"/>
</dbReference>
<dbReference type="STRING" id="403673.A0A177WIB1"/>
<evidence type="ECO:0000256" key="2">
    <source>
        <dbReference type="ARBA" id="ARBA00022679"/>
    </source>
</evidence>
<evidence type="ECO:0000256" key="3">
    <source>
        <dbReference type="ARBA" id="ARBA00022691"/>
    </source>
</evidence>
<feature type="binding site" evidence="4">
    <location>
        <position position="164"/>
    </location>
    <ligand>
        <name>S-adenosyl-L-methionine</name>
        <dbReference type="ChEBI" id="CHEBI:59789"/>
    </ligand>
</feature>
<dbReference type="PANTHER" id="PTHR21008:SF1">
    <property type="entry name" value="25S RRNA (ADENINE(2142)-N(1))-METHYLTRANSFERASE"/>
    <property type="match status" value="1"/>
</dbReference>
<dbReference type="AlphaFoldDB" id="A0A177WIB1"/>
<dbReference type="VEuPathDB" id="FungiDB:BDEG_23618"/>
<organism evidence="5 6">
    <name type="scientific">Batrachochytrium dendrobatidis (strain JEL423)</name>
    <dbReference type="NCBI Taxonomy" id="403673"/>
    <lineage>
        <taxon>Eukaryota</taxon>
        <taxon>Fungi</taxon>
        <taxon>Fungi incertae sedis</taxon>
        <taxon>Chytridiomycota</taxon>
        <taxon>Chytridiomycota incertae sedis</taxon>
        <taxon>Chytridiomycetes</taxon>
        <taxon>Rhizophydiales</taxon>
        <taxon>Rhizophydiales incertae sedis</taxon>
        <taxon>Batrachochytrium</taxon>
    </lineage>
</organism>
<keyword evidence="2 4" id="KW-0808">Transferase</keyword>
<proteinExistence type="inferred from homology"/>
<reference evidence="5 6" key="2">
    <citation type="submission" date="2016-05" db="EMBL/GenBank/DDBJ databases">
        <title>Lineage-specific infection strategies underlie the spectrum of fungal disease in amphibians.</title>
        <authorList>
            <person name="Cuomo C.A."/>
            <person name="Farrer R.A."/>
            <person name="James T."/>
            <person name="Longcore J."/>
            <person name="Birren B."/>
        </authorList>
    </citation>
    <scope>NUCLEOTIDE SEQUENCE [LARGE SCALE GENOMIC DNA]</scope>
    <source>
        <strain evidence="5 6">JEL423</strain>
    </source>
</reference>
<accession>A0A177WIB1</accession>
<keyword evidence="3 4" id="KW-0949">S-adenosyl-L-methionine</keyword>
<dbReference type="OrthoDB" id="5954793at2759"/>
<evidence type="ECO:0000256" key="1">
    <source>
        <dbReference type="ARBA" id="ARBA00022603"/>
    </source>
</evidence>